<gene>
    <name evidence="1" type="ORF">RRG08_006268</name>
</gene>
<protein>
    <submittedName>
        <fullName evidence="1">Uncharacterized protein</fullName>
    </submittedName>
</protein>
<comment type="caution">
    <text evidence="1">The sequence shown here is derived from an EMBL/GenBank/DDBJ whole genome shotgun (WGS) entry which is preliminary data.</text>
</comment>
<name>A0AAE0YRH1_9GAST</name>
<evidence type="ECO:0000313" key="2">
    <source>
        <dbReference type="Proteomes" id="UP001283361"/>
    </source>
</evidence>
<dbReference type="AlphaFoldDB" id="A0AAE0YRH1"/>
<accession>A0AAE0YRH1</accession>
<evidence type="ECO:0000313" key="1">
    <source>
        <dbReference type="EMBL" id="KAK3753881.1"/>
    </source>
</evidence>
<dbReference type="Proteomes" id="UP001283361">
    <property type="component" value="Unassembled WGS sequence"/>
</dbReference>
<reference evidence="1" key="1">
    <citation type="journal article" date="2023" name="G3 (Bethesda)">
        <title>A reference genome for the long-term kleptoplast-retaining sea slug Elysia crispata morphotype clarki.</title>
        <authorList>
            <person name="Eastman K.E."/>
            <person name="Pendleton A.L."/>
            <person name="Shaikh M.A."/>
            <person name="Suttiyut T."/>
            <person name="Ogas R."/>
            <person name="Tomko P."/>
            <person name="Gavelis G."/>
            <person name="Widhalm J.R."/>
            <person name="Wisecaver J.H."/>
        </authorList>
    </citation>
    <scope>NUCLEOTIDE SEQUENCE</scope>
    <source>
        <strain evidence="1">ECLA1</strain>
    </source>
</reference>
<proteinExistence type="predicted"/>
<organism evidence="1 2">
    <name type="scientific">Elysia crispata</name>
    <name type="common">lettuce slug</name>
    <dbReference type="NCBI Taxonomy" id="231223"/>
    <lineage>
        <taxon>Eukaryota</taxon>
        <taxon>Metazoa</taxon>
        <taxon>Spiralia</taxon>
        <taxon>Lophotrochozoa</taxon>
        <taxon>Mollusca</taxon>
        <taxon>Gastropoda</taxon>
        <taxon>Heterobranchia</taxon>
        <taxon>Euthyneura</taxon>
        <taxon>Panpulmonata</taxon>
        <taxon>Sacoglossa</taxon>
        <taxon>Placobranchoidea</taxon>
        <taxon>Plakobranchidae</taxon>
        <taxon>Elysia</taxon>
    </lineage>
</organism>
<keyword evidence="2" id="KW-1185">Reference proteome</keyword>
<sequence>MEMGQGVGFAGRSSKSMSSVFSSSSSSLGSAALPSSRHPSSVTSPPCLKWQATVPTLCERSKVVVRRSEGLALLPITWDIAVTIYQELVRLIHRLPFHKRLVVCLVYRGVKFRLDLGEGHPPWPQRNMSQLAPPIISLWRSFFCSHF</sequence>
<dbReference type="EMBL" id="JAWDGP010005687">
    <property type="protein sequence ID" value="KAK3753881.1"/>
    <property type="molecule type" value="Genomic_DNA"/>
</dbReference>